<reference evidence="1 2" key="1">
    <citation type="submission" date="2020-04" db="EMBL/GenBank/DDBJ databases">
        <authorList>
            <person name="Hitch T.C.A."/>
            <person name="Wylensek D."/>
            <person name="Clavel T."/>
        </authorList>
    </citation>
    <scope>NUCLEOTIDE SEQUENCE [LARGE SCALE GENOMIC DNA]</scope>
    <source>
        <strain evidence="1 2">COR2-253-APC-1A</strain>
    </source>
</reference>
<dbReference type="AlphaFoldDB" id="A0A848AQ54"/>
<dbReference type="EMBL" id="JABAEW010000002">
    <property type="protein sequence ID" value="NMD85168.1"/>
    <property type="molecule type" value="Genomic_DNA"/>
</dbReference>
<proteinExistence type="predicted"/>
<gene>
    <name evidence="1" type="ORF">HF882_01070</name>
</gene>
<accession>A0A848AQ54</accession>
<evidence type="ECO:0000313" key="1">
    <source>
        <dbReference type="EMBL" id="NMD85168.1"/>
    </source>
</evidence>
<organism evidence="1 2">
    <name type="scientific">Victivallis vadensis</name>
    <dbReference type="NCBI Taxonomy" id="172901"/>
    <lineage>
        <taxon>Bacteria</taxon>
        <taxon>Pseudomonadati</taxon>
        <taxon>Lentisphaerota</taxon>
        <taxon>Lentisphaeria</taxon>
        <taxon>Victivallales</taxon>
        <taxon>Victivallaceae</taxon>
        <taxon>Victivallis</taxon>
    </lineage>
</organism>
<sequence length="133" mass="14776">MSRYDDIINLPHHVSTNHPRMSMHDRAAQFAPFAALVGYDDAVAEIARLTESRPELDEQEQRELNARLCELADHIQDHPEVRIKYFVPDERKSGGAIVEVCGSVKKLVAADGTIVLTDGTVIPISDIVELSDI</sequence>
<protein>
    <submittedName>
        <fullName evidence="1">YolD-like family protein</fullName>
    </submittedName>
</protein>
<dbReference type="Proteomes" id="UP000576225">
    <property type="component" value="Unassembled WGS sequence"/>
</dbReference>
<evidence type="ECO:0000313" key="2">
    <source>
        <dbReference type="Proteomes" id="UP000576225"/>
    </source>
</evidence>
<comment type="caution">
    <text evidence="1">The sequence shown here is derived from an EMBL/GenBank/DDBJ whole genome shotgun (WGS) entry which is preliminary data.</text>
</comment>
<name>A0A848AQ54_9BACT</name>
<dbReference type="RefSeq" id="WP_168961249.1">
    <property type="nucleotide sequence ID" value="NZ_JABAEW010000002.1"/>
</dbReference>